<evidence type="ECO:0000256" key="3">
    <source>
        <dbReference type="ARBA" id="ARBA00022705"/>
    </source>
</evidence>
<keyword evidence="4" id="KW-0238">DNA-binding</keyword>
<dbReference type="STRING" id="448386.A0A2V3IUB4"/>
<keyword evidence="5" id="KW-0539">Nucleus</keyword>
<evidence type="ECO:0000313" key="7">
    <source>
        <dbReference type="EMBL" id="PXF45701.1"/>
    </source>
</evidence>
<dbReference type="SUPFAM" id="SSF52540">
    <property type="entry name" value="P-loop containing nucleoside triphosphate hydrolases"/>
    <property type="match status" value="1"/>
</dbReference>
<dbReference type="Gene3D" id="3.40.50.300">
    <property type="entry name" value="P-loop containing nucleotide triphosphate hydrolases"/>
    <property type="match status" value="1"/>
</dbReference>
<dbReference type="Pfam" id="PF14629">
    <property type="entry name" value="ORC4_C"/>
    <property type="match status" value="1"/>
</dbReference>
<evidence type="ECO:0000256" key="5">
    <source>
        <dbReference type="ARBA" id="ARBA00023242"/>
    </source>
</evidence>
<sequence length="454" mass="49837">MHAAQWRARLFDAAAELPLPQPLRAARDLVVATLAPPLSSPLSPPTSVLLSGAHGSGKALLTRHALRALRRHHPRLTCITLHGLLHSTPIRAWRHVAAALQPRQQQHLRTAPVEHCLAVIAHELQQFRAAHNAILFVLHHFDAFVTSSQPSAQTVLYSLLNFLQDVTLRAACIATTSAVDVTDALEKRVKSRFTHRHIVLPLPRSATHLLPTVSQALLQPPTALAHPTPKRKCNSKFRAPPSAPVSASQQFLRSFLDHPRCASLINTKLARNRAPAALLTAIDVSLTSFLSHNRLASQNLTAKKLNPLLQSALDTFEATLFPPAPQKHILLTLSALEIALLVALRKLDTPRTPFDDSKRKLTFDHAFRHYQALSTTGKGMLRGTRDGEPTLPKPVAEKAWEKLVESGLIVRVGTAPRHLRACHLAVEAAAVDEAIQQHNLASTEMKRWAKSSTS</sequence>
<evidence type="ECO:0000313" key="8">
    <source>
        <dbReference type="Proteomes" id="UP000247409"/>
    </source>
</evidence>
<evidence type="ECO:0000256" key="1">
    <source>
        <dbReference type="ARBA" id="ARBA00004123"/>
    </source>
</evidence>
<evidence type="ECO:0000256" key="2">
    <source>
        <dbReference type="ARBA" id="ARBA00005334"/>
    </source>
</evidence>
<dbReference type="PANTHER" id="PTHR12087">
    <property type="entry name" value="ORIGIN RECOGNITION COMPLEX SUBUNIT 4"/>
    <property type="match status" value="1"/>
</dbReference>
<feature type="domain" description="Origin recognition complex subunit 4 C-terminal" evidence="6">
    <location>
        <begin position="254"/>
        <end position="431"/>
    </location>
</feature>
<dbReference type="InterPro" id="IPR032705">
    <property type="entry name" value="ORC4_C"/>
</dbReference>
<name>A0A2V3IUB4_9FLOR</name>
<protein>
    <submittedName>
        <fullName evidence="7">Origin of replication complex subunit 4</fullName>
    </submittedName>
</protein>
<dbReference type="InterPro" id="IPR016527">
    <property type="entry name" value="ORC4"/>
</dbReference>
<dbReference type="InterPro" id="IPR027417">
    <property type="entry name" value="P-loop_NTPase"/>
</dbReference>
<dbReference type="GO" id="GO:0003688">
    <property type="term" value="F:DNA replication origin binding"/>
    <property type="evidence" value="ECO:0007669"/>
    <property type="project" value="TreeGrafter"/>
</dbReference>
<dbReference type="GO" id="GO:0005664">
    <property type="term" value="C:nuclear origin of replication recognition complex"/>
    <property type="evidence" value="ECO:0007669"/>
    <property type="project" value="TreeGrafter"/>
</dbReference>
<dbReference type="Proteomes" id="UP000247409">
    <property type="component" value="Unassembled WGS sequence"/>
</dbReference>
<reference evidence="7 8" key="1">
    <citation type="journal article" date="2018" name="Mol. Biol. Evol.">
        <title>Analysis of the draft genome of the red seaweed Gracilariopsis chorda provides insights into genome size evolution in Rhodophyta.</title>
        <authorList>
            <person name="Lee J."/>
            <person name="Yang E.C."/>
            <person name="Graf L."/>
            <person name="Yang J.H."/>
            <person name="Qiu H."/>
            <person name="Zel Zion U."/>
            <person name="Chan C.X."/>
            <person name="Stephens T.G."/>
            <person name="Weber A.P.M."/>
            <person name="Boo G.H."/>
            <person name="Boo S.M."/>
            <person name="Kim K.M."/>
            <person name="Shin Y."/>
            <person name="Jung M."/>
            <person name="Lee S.J."/>
            <person name="Yim H.S."/>
            <person name="Lee J.H."/>
            <person name="Bhattacharya D."/>
            <person name="Yoon H.S."/>
        </authorList>
    </citation>
    <scope>NUCLEOTIDE SEQUENCE [LARGE SCALE GENOMIC DNA]</scope>
    <source>
        <strain evidence="7 8">SKKU-2015</strain>
        <tissue evidence="7">Whole body</tissue>
    </source>
</reference>
<dbReference type="PANTHER" id="PTHR12087:SF0">
    <property type="entry name" value="ORIGIN RECOGNITION COMPLEX SUBUNIT 4"/>
    <property type="match status" value="1"/>
</dbReference>
<comment type="caution">
    <text evidence="7">The sequence shown here is derived from an EMBL/GenBank/DDBJ whole genome shotgun (WGS) entry which is preliminary data.</text>
</comment>
<proteinExistence type="inferred from homology"/>
<keyword evidence="3" id="KW-0235">DNA replication</keyword>
<comment type="subcellular location">
    <subcellularLocation>
        <location evidence="1">Nucleus</location>
    </subcellularLocation>
</comment>
<evidence type="ECO:0000256" key="4">
    <source>
        <dbReference type="ARBA" id="ARBA00023125"/>
    </source>
</evidence>
<dbReference type="EMBL" id="NBIV01000054">
    <property type="protein sequence ID" value="PXF45701.1"/>
    <property type="molecule type" value="Genomic_DNA"/>
</dbReference>
<organism evidence="7 8">
    <name type="scientific">Gracilariopsis chorda</name>
    <dbReference type="NCBI Taxonomy" id="448386"/>
    <lineage>
        <taxon>Eukaryota</taxon>
        <taxon>Rhodophyta</taxon>
        <taxon>Florideophyceae</taxon>
        <taxon>Rhodymeniophycidae</taxon>
        <taxon>Gracilariales</taxon>
        <taxon>Gracilariaceae</taxon>
        <taxon>Gracilariopsis</taxon>
    </lineage>
</organism>
<keyword evidence="8" id="KW-1185">Reference proteome</keyword>
<comment type="similarity">
    <text evidence="2">Belongs to the ORC4 family.</text>
</comment>
<evidence type="ECO:0000259" key="6">
    <source>
        <dbReference type="Pfam" id="PF14629"/>
    </source>
</evidence>
<dbReference type="AlphaFoldDB" id="A0A2V3IUB4"/>
<dbReference type="OrthoDB" id="343623at2759"/>
<dbReference type="GO" id="GO:0006270">
    <property type="term" value="P:DNA replication initiation"/>
    <property type="evidence" value="ECO:0007669"/>
    <property type="project" value="TreeGrafter"/>
</dbReference>
<gene>
    <name evidence="7" type="ORF">BWQ96_04469</name>
</gene>
<accession>A0A2V3IUB4</accession>